<keyword evidence="4 7" id="KW-0285">Flavoprotein</keyword>
<evidence type="ECO:0000313" key="13">
    <source>
        <dbReference type="Proteomes" id="UP000199398"/>
    </source>
</evidence>
<dbReference type="STRING" id="455193.SAMN05421805_102135"/>
<dbReference type="EMBL" id="RBXX01000002">
    <property type="protein sequence ID" value="RKT86239.1"/>
    <property type="molecule type" value="Genomic_DNA"/>
</dbReference>
<dbReference type="FunFam" id="2.40.110.10:FF:000002">
    <property type="entry name" value="Acyl-CoA dehydrogenase fadE12"/>
    <property type="match status" value="1"/>
</dbReference>
<dbReference type="PANTHER" id="PTHR48083:SF2">
    <property type="entry name" value="MEDIUM-CHAIN SPECIFIC ACYL-COA DEHYDROGENASE, MITOCHONDRIAL"/>
    <property type="match status" value="1"/>
</dbReference>
<evidence type="ECO:0000259" key="10">
    <source>
        <dbReference type="Pfam" id="PF02771"/>
    </source>
</evidence>
<keyword evidence="14" id="KW-1185">Reference proteome</keyword>
<dbReference type="Gene3D" id="1.10.540.10">
    <property type="entry name" value="Acyl-CoA dehydrogenase/oxidase, N-terminal domain"/>
    <property type="match status" value="1"/>
</dbReference>
<comment type="similarity">
    <text evidence="2 7">Belongs to the acyl-CoA dehydrogenase family.</text>
</comment>
<organism evidence="12 13">
    <name type="scientific">Saccharopolyspora antimicrobica</name>
    <dbReference type="NCBI Taxonomy" id="455193"/>
    <lineage>
        <taxon>Bacteria</taxon>
        <taxon>Bacillati</taxon>
        <taxon>Actinomycetota</taxon>
        <taxon>Actinomycetes</taxon>
        <taxon>Pseudonocardiales</taxon>
        <taxon>Pseudonocardiaceae</taxon>
        <taxon>Saccharopolyspora</taxon>
    </lineage>
</organism>
<dbReference type="GO" id="GO:0050660">
    <property type="term" value="F:flavin adenine dinucleotide binding"/>
    <property type="evidence" value="ECO:0007669"/>
    <property type="project" value="InterPro"/>
</dbReference>
<protein>
    <recommendedName>
        <fullName evidence="3">Medium-chain specific acyl-CoA dehydrogenase, mitochondrial</fullName>
    </recommendedName>
</protein>
<dbReference type="SUPFAM" id="SSF56645">
    <property type="entry name" value="Acyl-CoA dehydrogenase NM domain-like"/>
    <property type="match status" value="1"/>
</dbReference>
<evidence type="ECO:0000259" key="8">
    <source>
        <dbReference type="Pfam" id="PF00441"/>
    </source>
</evidence>
<feature type="domain" description="Acyl-CoA dehydrogenase/oxidase N-terminal" evidence="10">
    <location>
        <begin position="7"/>
        <end position="121"/>
    </location>
</feature>
<dbReference type="PANTHER" id="PTHR48083">
    <property type="entry name" value="MEDIUM-CHAIN SPECIFIC ACYL-COA DEHYDROGENASE, MITOCHONDRIAL-RELATED"/>
    <property type="match status" value="1"/>
</dbReference>
<feature type="domain" description="Acyl-CoA oxidase/dehydrogenase middle" evidence="9">
    <location>
        <begin position="126"/>
        <end position="220"/>
    </location>
</feature>
<dbReference type="InterPro" id="IPR006089">
    <property type="entry name" value="Acyl-CoA_DH_CS"/>
</dbReference>
<dbReference type="GO" id="GO:0005737">
    <property type="term" value="C:cytoplasm"/>
    <property type="evidence" value="ECO:0007669"/>
    <property type="project" value="TreeGrafter"/>
</dbReference>
<dbReference type="Gene3D" id="2.40.110.10">
    <property type="entry name" value="Butyryl-CoA Dehydrogenase, subunit A, domain 2"/>
    <property type="match status" value="1"/>
</dbReference>
<dbReference type="GO" id="GO:0033539">
    <property type="term" value="P:fatty acid beta-oxidation using acyl-CoA dehydrogenase"/>
    <property type="evidence" value="ECO:0007669"/>
    <property type="project" value="TreeGrafter"/>
</dbReference>
<evidence type="ECO:0000313" key="12">
    <source>
        <dbReference type="EMBL" id="SFM99094.1"/>
    </source>
</evidence>
<proteinExistence type="inferred from homology"/>
<dbReference type="AlphaFoldDB" id="A0A1I4VD30"/>
<sequence length="392" mass="44203">MVDFSLTDTERDIRDWVRNFVQRELVPLEPEVLRRERAGERGLTKDEQRDLQLKAREAGFWGVQTPEEYGGMGLSAVLSALIEIELGRTYVPFRFGGSADNILFHANSEQQRRYLLPTIEGTRKSCFAITEPGAGSDAKDLRTTAVKDGDEWVINGEKTFITGGIDADFVMVFAVTDKEKGANGGVTCFLADRDMGWKSEPIDIMGPWERQPAALVFEDVRVPEGNVLGEVGHGFKLAMQWIGRGRYMLPARALGACERLVEMGMEYAKQRETFGRPIADRQAIQWMVADSAVEIEALRWLVLQAAWQIDQGMDSRHAQSIAKLYGATRANEIVDRVLQIHGGMGYTKELPIERWYRDLRLLRIFEGTDEIQRRTLARNLLKGHVSVRGVLG</sequence>
<accession>A0A1I4VD30</accession>
<dbReference type="InterPro" id="IPR050741">
    <property type="entry name" value="Acyl-CoA_dehydrogenase"/>
</dbReference>
<keyword evidence="6 7" id="KW-0560">Oxidoreductase</keyword>
<dbReference type="Pfam" id="PF02771">
    <property type="entry name" value="Acyl-CoA_dh_N"/>
    <property type="match status" value="1"/>
</dbReference>
<dbReference type="Gene3D" id="1.20.140.10">
    <property type="entry name" value="Butyryl-CoA Dehydrogenase, subunit A, domain 3"/>
    <property type="match status" value="1"/>
</dbReference>
<evidence type="ECO:0000313" key="11">
    <source>
        <dbReference type="EMBL" id="RKT86239.1"/>
    </source>
</evidence>
<dbReference type="EMBL" id="FOUP01000002">
    <property type="protein sequence ID" value="SFM99094.1"/>
    <property type="molecule type" value="Genomic_DNA"/>
</dbReference>
<reference evidence="12 13" key="1">
    <citation type="submission" date="2016-10" db="EMBL/GenBank/DDBJ databases">
        <authorList>
            <person name="de Groot N.N."/>
        </authorList>
    </citation>
    <scope>NUCLEOTIDE SEQUENCE [LARGE SCALE GENOMIC DNA]</scope>
    <source>
        <strain evidence="12 13">CPCC 201259</strain>
    </source>
</reference>
<feature type="domain" description="Acyl-CoA dehydrogenase/oxidase C-terminal" evidence="8">
    <location>
        <begin position="232"/>
        <end position="381"/>
    </location>
</feature>
<evidence type="ECO:0000256" key="6">
    <source>
        <dbReference type="ARBA" id="ARBA00023002"/>
    </source>
</evidence>
<dbReference type="SUPFAM" id="SSF47203">
    <property type="entry name" value="Acyl-CoA dehydrogenase C-terminal domain-like"/>
    <property type="match status" value="1"/>
</dbReference>
<dbReference type="Proteomes" id="UP000270697">
    <property type="component" value="Unassembled WGS sequence"/>
</dbReference>
<dbReference type="InterPro" id="IPR009100">
    <property type="entry name" value="AcylCoA_DH/oxidase_NM_dom_sf"/>
</dbReference>
<dbReference type="PROSITE" id="PS00073">
    <property type="entry name" value="ACYL_COA_DH_2"/>
    <property type="match status" value="1"/>
</dbReference>
<evidence type="ECO:0000259" key="9">
    <source>
        <dbReference type="Pfam" id="PF02770"/>
    </source>
</evidence>
<dbReference type="InterPro" id="IPR046373">
    <property type="entry name" value="Acyl-CoA_Oxase/DH_mid-dom_sf"/>
</dbReference>
<keyword evidence="5 7" id="KW-0274">FAD</keyword>
<evidence type="ECO:0000256" key="2">
    <source>
        <dbReference type="ARBA" id="ARBA00009347"/>
    </source>
</evidence>
<dbReference type="InterPro" id="IPR009075">
    <property type="entry name" value="AcylCo_DH/oxidase_C"/>
</dbReference>
<comment type="cofactor">
    <cofactor evidence="1 7">
        <name>FAD</name>
        <dbReference type="ChEBI" id="CHEBI:57692"/>
    </cofactor>
</comment>
<evidence type="ECO:0000313" key="14">
    <source>
        <dbReference type="Proteomes" id="UP000270697"/>
    </source>
</evidence>
<dbReference type="InterPro" id="IPR006091">
    <property type="entry name" value="Acyl-CoA_Oxase/DH_mid-dom"/>
</dbReference>
<name>A0A1I4VD30_9PSEU</name>
<evidence type="ECO:0000256" key="1">
    <source>
        <dbReference type="ARBA" id="ARBA00001974"/>
    </source>
</evidence>
<dbReference type="Proteomes" id="UP000199398">
    <property type="component" value="Unassembled WGS sequence"/>
</dbReference>
<dbReference type="Pfam" id="PF02770">
    <property type="entry name" value="Acyl-CoA_dh_M"/>
    <property type="match status" value="1"/>
</dbReference>
<dbReference type="Pfam" id="PF00441">
    <property type="entry name" value="Acyl-CoA_dh_1"/>
    <property type="match status" value="1"/>
</dbReference>
<gene>
    <name evidence="11" type="ORF">ATL45_4601</name>
    <name evidence="12" type="ORF">SAMN05421805_102135</name>
</gene>
<reference evidence="11 14" key="2">
    <citation type="submission" date="2018-10" db="EMBL/GenBank/DDBJ databases">
        <title>Sequencing the genomes of 1000 actinobacteria strains.</title>
        <authorList>
            <person name="Klenk H.-P."/>
        </authorList>
    </citation>
    <scope>NUCLEOTIDE SEQUENCE [LARGE SCALE GENOMIC DNA]</scope>
    <source>
        <strain evidence="11 14">DSM 45119</strain>
    </source>
</reference>
<dbReference type="RefSeq" id="WP_093148255.1">
    <property type="nucleotide sequence ID" value="NZ_FOUP01000002.1"/>
</dbReference>
<evidence type="ECO:0000256" key="7">
    <source>
        <dbReference type="RuleBase" id="RU362125"/>
    </source>
</evidence>
<dbReference type="OrthoDB" id="8876745at2"/>
<dbReference type="InterPro" id="IPR037069">
    <property type="entry name" value="AcylCoA_DH/ox_N_sf"/>
</dbReference>
<dbReference type="FunFam" id="1.20.140.10:FF:000001">
    <property type="entry name" value="Acyl-CoA dehydrogenase"/>
    <property type="match status" value="1"/>
</dbReference>
<evidence type="ECO:0000256" key="3">
    <source>
        <dbReference type="ARBA" id="ARBA00019125"/>
    </source>
</evidence>
<dbReference type="InterPro" id="IPR036250">
    <property type="entry name" value="AcylCo_DH-like_C"/>
</dbReference>
<dbReference type="InterPro" id="IPR013786">
    <property type="entry name" value="AcylCoA_DH/ox_N"/>
</dbReference>
<dbReference type="GO" id="GO:0003995">
    <property type="term" value="F:acyl-CoA dehydrogenase activity"/>
    <property type="evidence" value="ECO:0007669"/>
    <property type="project" value="InterPro"/>
</dbReference>
<evidence type="ECO:0000256" key="5">
    <source>
        <dbReference type="ARBA" id="ARBA00022827"/>
    </source>
</evidence>
<evidence type="ECO:0000256" key="4">
    <source>
        <dbReference type="ARBA" id="ARBA00022630"/>
    </source>
</evidence>